<dbReference type="GO" id="GO:0016491">
    <property type="term" value="F:oxidoreductase activity"/>
    <property type="evidence" value="ECO:0007669"/>
    <property type="project" value="UniProtKB-KW"/>
</dbReference>
<keyword evidence="4" id="KW-1185">Reference proteome</keyword>
<dbReference type="PANTHER" id="PTHR24320:SF154">
    <property type="entry name" value="OXIDOREDUCTASE, SHORT-CHAIN DEHYDROGENASE_REDUCTASE FAMILY (AFU_ORTHOLOGUE AFUA_2G04560)"/>
    <property type="match status" value="1"/>
</dbReference>
<dbReference type="OMA" id="ICTTGER"/>
<dbReference type="PANTHER" id="PTHR24320">
    <property type="entry name" value="RETINOL DEHYDROGENASE"/>
    <property type="match status" value="1"/>
</dbReference>
<dbReference type="Pfam" id="PF00106">
    <property type="entry name" value="adh_short"/>
    <property type="match status" value="1"/>
</dbReference>
<sequence length="167" mass="17767">MASFTDADIPDLTGKVIAITGGLTTSRLLASHNATLILLCRDPSKTTTATTTLKQTLPQNHAPISTIPCDLSSLPSVRLAASTLRSQTKQLDILICNAGIMSFTPGLTSSGHEKHMCVNHLGHALLINLLLPLLSASHDPRIISLTSKMAFYYAPSSGIEFEGLKSE</sequence>
<dbReference type="GeneID" id="19464309"/>
<name>S3DBW4_GLAL2</name>
<comment type="similarity">
    <text evidence="1">Belongs to the short-chain dehydrogenases/reductases (SDR) family.</text>
</comment>
<dbReference type="EMBL" id="KE145353">
    <property type="protein sequence ID" value="EPE35917.1"/>
    <property type="molecule type" value="Genomic_DNA"/>
</dbReference>
<gene>
    <name evidence="3" type="ORF">GLAREA_05255</name>
</gene>
<dbReference type="AlphaFoldDB" id="S3DBW4"/>
<keyword evidence="2" id="KW-0560">Oxidoreductase</keyword>
<evidence type="ECO:0000313" key="3">
    <source>
        <dbReference type="EMBL" id="EPE35917.1"/>
    </source>
</evidence>
<dbReference type="Gene3D" id="3.40.50.720">
    <property type="entry name" value="NAD(P)-binding Rossmann-like Domain"/>
    <property type="match status" value="1"/>
</dbReference>
<organism evidence="3 4">
    <name type="scientific">Glarea lozoyensis (strain ATCC 20868 / MF5171)</name>
    <dbReference type="NCBI Taxonomy" id="1116229"/>
    <lineage>
        <taxon>Eukaryota</taxon>
        <taxon>Fungi</taxon>
        <taxon>Dikarya</taxon>
        <taxon>Ascomycota</taxon>
        <taxon>Pezizomycotina</taxon>
        <taxon>Leotiomycetes</taxon>
        <taxon>Helotiales</taxon>
        <taxon>Helotiaceae</taxon>
        <taxon>Glarea</taxon>
    </lineage>
</organism>
<evidence type="ECO:0000313" key="4">
    <source>
        <dbReference type="Proteomes" id="UP000016922"/>
    </source>
</evidence>
<dbReference type="InterPro" id="IPR036291">
    <property type="entry name" value="NAD(P)-bd_dom_sf"/>
</dbReference>
<dbReference type="SUPFAM" id="SSF51735">
    <property type="entry name" value="NAD(P)-binding Rossmann-fold domains"/>
    <property type="match status" value="1"/>
</dbReference>
<reference evidence="3 4" key="1">
    <citation type="journal article" date="2013" name="BMC Genomics">
        <title>Genomics-driven discovery of the pneumocandin biosynthetic gene cluster in the fungus Glarea lozoyensis.</title>
        <authorList>
            <person name="Chen L."/>
            <person name="Yue Q."/>
            <person name="Zhang X."/>
            <person name="Xiang M."/>
            <person name="Wang C."/>
            <person name="Li S."/>
            <person name="Che Y."/>
            <person name="Ortiz-Lopez F.J."/>
            <person name="Bills G.F."/>
            <person name="Liu X."/>
            <person name="An Z."/>
        </authorList>
    </citation>
    <scope>NUCLEOTIDE SEQUENCE [LARGE SCALE GENOMIC DNA]</scope>
    <source>
        <strain evidence="4">ATCC 20868 / MF5171</strain>
    </source>
</reference>
<dbReference type="HOGENOM" id="CLU_010194_44_9_1"/>
<dbReference type="eggNOG" id="KOG1208">
    <property type="taxonomic scope" value="Eukaryota"/>
</dbReference>
<dbReference type="InterPro" id="IPR002347">
    <property type="entry name" value="SDR_fam"/>
</dbReference>
<evidence type="ECO:0000256" key="2">
    <source>
        <dbReference type="ARBA" id="ARBA00023002"/>
    </source>
</evidence>
<proteinExistence type="inferred from homology"/>
<accession>S3DBW4</accession>
<protein>
    <submittedName>
        <fullName evidence="3">NAD(P)-binding Rossmann-fold containing protein</fullName>
    </submittedName>
</protein>
<dbReference type="KEGG" id="glz:GLAREA_05255"/>
<evidence type="ECO:0000256" key="1">
    <source>
        <dbReference type="ARBA" id="ARBA00006484"/>
    </source>
</evidence>
<dbReference type="OrthoDB" id="191139at2759"/>
<dbReference type="Proteomes" id="UP000016922">
    <property type="component" value="Unassembled WGS sequence"/>
</dbReference>
<dbReference type="RefSeq" id="XP_008076735.1">
    <property type="nucleotide sequence ID" value="XM_008078544.1"/>
</dbReference>
<dbReference type="STRING" id="1116229.S3DBW4"/>